<protein>
    <recommendedName>
        <fullName evidence="3">Aminopeptidase N</fullName>
    </recommendedName>
</protein>
<evidence type="ECO:0000313" key="2">
    <source>
        <dbReference type="Proteomes" id="UP000005631"/>
    </source>
</evidence>
<dbReference type="EMBL" id="CP003156">
    <property type="protein sequence ID" value="AEV31776.1"/>
    <property type="molecule type" value="Genomic_DNA"/>
</dbReference>
<dbReference type="Gene3D" id="1.10.390.10">
    <property type="entry name" value="Neutral Protease Domain 2"/>
    <property type="match status" value="1"/>
</dbReference>
<dbReference type="InterPro" id="IPR042097">
    <property type="entry name" value="Aminopeptidase_N-like_N_sf"/>
</dbReference>
<dbReference type="SUPFAM" id="SSF55486">
    <property type="entry name" value="Metalloproteases ('zincins'), catalytic domain"/>
    <property type="match status" value="1"/>
</dbReference>
<evidence type="ECO:0008006" key="3">
    <source>
        <dbReference type="Google" id="ProtNLM"/>
    </source>
</evidence>
<keyword evidence="2" id="KW-1185">Reference proteome</keyword>
<accession>G8R226</accession>
<dbReference type="eggNOG" id="COG0308">
    <property type="taxonomic scope" value="Bacteria"/>
</dbReference>
<dbReference type="SUPFAM" id="SSF63737">
    <property type="entry name" value="Leukotriene A4 hydrolase N-terminal domain"/>
    <property type="match status" value="1"/>
</dbReference>
<dbReference type="STRING" id="926562.Oweho_0763"/>
<name>G8R226_OWEHD</name>
<dbReference type="HOGENOM" id="CLU_013583_0_0_10"/>
<evidence type="ECO:0000313" key="1">
    <source>
        <dbReference type="EMBL" id="AEV31776.1"/>
    </source>
</evidence>
<proteinExistence type="predicted"/>
<dbReference type="KEGG" id="oho:Oweho_0763"/>
<gene>
    <name evidence="1" type="ordered locus">Oweho_0763</name>
</gene>
<dbReference type="AlphaFoldDB" id="G8R226"/>
<dbReference type="RefSeq" id="WP_014201137.1">
    <property type="nucleotide sequence ID" value="NC_016599.1"/>
</dbReference>
<reference evidence="1 2" key="1">
    <citation type="journal article" date="2012" name="Stand. Genomic Sci.">
        <title>Genome sequence of the orange-pigmented seawater bacterium Owenweeksia hongkongensis type strain (UST20020801(T)).</title>
        <authorList>
            <person name="Riedel T."/>
            <person name="Held B."/>
            <person name="Nolan M."/>
            <person name="Lucas S."/>
            <person name="Lapidus A."/>
            <person name="Tice H."/>
            <person name="Del Rio T.G."/>
            <person name="Cheng J.F."/>
            <person name="Han C."/>
            <person name="Tapia R."/>
            <person name="Goodwin L.A."/>
            <person name="Pitluck S."/>
            <person name="Liolios K."/>
            <person name="Mavromatis K."/>
            <person name="Pagani I."/>
            <person name="Ivanova N."/>
            <person name="Mikhailova N."/>
            <person name="Pati A."/>
            <person name="Chen A."/>
            <person name="Palaniappan K."/>
            <person name="Rohde M."/>
            <person name="Tindall B.J."/>
            <person name="Detter J.C."/>
            <person name="Goker M."/>
            <person name="Woyke T."/>
            <person name="Bristow J."/>
            <person name="Eisen J.A."/>
            <person name="Markowitz V."/>
            <person name="Hugenholtz P."/>
            <person name="Klenk H.P."/>
            <person name="Kyrpides N.C."/>
        </authorList>
    </citation>
    <scope>NUCLEOTIDE SEQUENCE</scope>
    <source>
        <strain evidence="2">DSM 17368 / JCM 12287 / NRRL B-23963</strain>
    </source>
</reference>
<dbReference type="Proteomes" id="UP000005631">
    <property type="component" value="Chromosome"/>
</dbReference>
<dbReference type="Gene3D" id="2.60.40.1730">
    <property type="entry name" value="tricorn interacting facor f3 domain"/>
    <property type="match status" value="1"/>
</dbReference>
<dbReference type="InterPro" id="IPR027268">
    <property type="entry name" value="Peptidase_M4/M1_CTD_sf"/>
</dbReference>
<sequence>MYRFLAIGILLLFSLPLLAQPVRYHYNLKFDDSIQTISGNAKVSLHNNTSATLTEIVLHLPPRALENKKSYLQKELVEFQKVDAYFAKPEELGSIKIPTVQFGDQIATICTKCEFAKIPLATPLLPGDSIKLRFDFQIALGSYEFNGNGFDGKVFRIIDWLPSIATFDSTGFHPYPFSFQWDVYPQKASYSVDLSLPDKFLVASNAELSTSSEKERLDYLKAHPYTPHLGGDSLKTLHFEHVGTNLQFFISQYYFVFPIDANRTLYLTSPDRFSPSAIESLDQQVSKFFKGEIDNALDDYDLIILDVKIGEYQSDHLLSLEMPKDAFKQAAELAHARAEMLFRYQLQPNGIDELWLARGVPYFYKYQFINEFYPEEKWLPFSNSFVGRFFALDAFDYSYQNQFLYLYLARQGLDQSISTPADSLSRLNYEAIAEAKTFMALNHLREYISPNTFKRSMKRFVEDSSTSSVPLLKSSFEYFSNKSVDWFFQDWLPTAKSYDYALTKTDYCPTISTATVKNKGALILPFSLTGIKDDEVVLTQWYDGHDSAKTVQMYHADYDKVVLNYHQTVPEMNQKDNTYFNRLLFQRLEPLRLQFYYSFEDPNRSQLFWTPTISYNAYDKLLLGVSLDNSSLVQKPFEYLIGPDFSTGTGTLTGYTSFKYNFVPEQPKLFHQISAGLYTRYYHYDQDLAYFRISPALNFYFKKPYPRSSILQQLKLRLVHLDRELPDNFTEPANEIGNSSFTVFNANYRYQETNILHPYLLQADFQLGDQFSRIGLEADVRWMLPNKKWLIWRSYAGAFFFNKFYEQGITNSYYSIGLSGTKDFLFDLPFFGRSDETGIWSQQFFVSEGGFKSATNVFADQWMLSTNLVVPVWSVFGAYADAGLSDGFNKVYYDAGLRISVITDFFEVYFPMVNQGNFVPTDYNYFSRIRFILDIDQSNIINRLRRGYY</sequence>
<dbReference type="OrthoDB" id="9813075at2"/>
<organism evidence="1 2">
    <name type="scientific">Owenweeksia hongkongensis (strain DSM 17368 / CIP 108786 / JCM 12287 / NRRL B-23963 / UST20020801)</name>
    <dbReference type="NCBI Taxonomy" id="926562"/>
    <lineage>
        <taxon>Bacteria</taxon>
        <taxon>Pseudomonadati</taxon>
        <taxon>Bacteroidota</taxon>
        <taxon>Flavobacteriia</taxon>
        <taxon>Flavobacteriales</taxon>
        <taxon>Owenweeksiaceae</taxon>
        <taxon>Owenweeksia</taxon>
    </lineage>
</organism>